<dbReference type="KEGG" id="simp:C6571_18480"/>
<dbReference type="InterPro" id="IPR050678">
    <property type="entry name" value="DNA_Partitioning_ATPase"/>
</dbReference>
<dbReference type="Gene3D" id="3.40.50.300">
    <property type="entry name" value="P-loop containing nucleotide triphosphate hydrolases"/>
    <property type="match status" value="1"/>
</dbReference>
<dbReference type="InterPro" id="IPR002586">
    <property type="entry name" value="CobQ/CobB/MinD/ParA_Nub-bd_dom"/>
</dbReference>
<evidence type="ECO:0000259" key="1">
    <source>
        <dbReference type="Pfam" id="PF01656"/>
    </source>
</evidence>
<name>A0A2S0N5J5_9BURK</name>
<accession>A0A2S0N5J5</accession>
<protein>
    <submittedName>
        <fullName evidence="2">Chromosome partitioning protein</fullName>
    </submittedName>
</protein>
<dbReference type="PANTHER" id="PTHR13696:SF99">
    <property type="entry name" value="COBYRINIC ACID AC-DIAMIDE SYNTHASE"/>
    <property type="match status" value="1"/>
</dbReference>
<dbReference type="OrthoDB" id="69313at2"/>
<dbReference type="Pfam" id="PF01656">
    <property type="entry name" value="CbiA"/>
    <property type="match status" value="1"/>
</dbReference>
<sequence>MAQTAAGKVITVFNQKGGAGKTTTACQLAGTFGHRGFDVLVADLDRQGSASKWLARGSEDGRFPATLWSGHLYSGNVAAELGKMVGKYDLIFVDCAPAVDQPGTWSSLLVSDLAIIPTKLTPADIDAVYDSFELAKRARKEIGVDFPVRVLATAYRRNRSDERVALESLEENTAYPEFPLLRTTLGDRVAFTRSMLYGVTAHSIPKAGDAVTELDALADEISKILGIGSRKSKK</sequence>
<organism evidence="2 3">
    <name type="scientific">Simplicispira suum</name>
    <dbReference type="NCBI Taxonomy" id="2109915"/>
    <lineage>
        <taxon>Bacteria</taxon>
        <taxon>Pseudomonadati</taxon>
        <taxon>Pseudomonadota</taxon>
        <taxon>Betaproteobacteria</taxon>
        <taxon>Burkholderiales</taxon>
        <taxon>Comamonadaceae</taxon>
        <taxon>Simplicispira</taxon>
    </lineage>
</organism>
<dbReference type="PANTHER" id="PTHR13696">
    <property type="entry name" value="P-LOOP CONTAINING NUCLEOSIDE TRIPHOSPHATE HYDROLASE"/>
    <property type="match status" value="1"/>
</dbReference>
<gene>
    <name evidence="2" type="ORF">C6571_18480</name>
</gene>
<dbReference type="CDD" id="cd02042">
    <property type="entry name" value="ParAB_family"/>
    <property type="match status" value="1"/>
</dbReference>
<evidence type="ECO:0000313" key="2">
    <source>
        <dbReference type="EMBL" id="AVO43424.1"/>
    </source>
</evidence>
<geneLocation type="plasmid" evidence="2 3">
    <name>unnamed1</name>
</geneLocation>
<feature type="domain" description="CobQ/CobB/MinD/ParA nucleotide binding" evidence="1">
    <location>
        <begin position="10"/>
        <end position="195"/>
    </location>
</feature>
<proteinExistence type="predicted"/>
<dbReference type="InterPro" id="IPR027417">
    <property type="entry name" value="P-loop_NTPase"/>
</dbReference>
<evidence type="ECO:0000313" key="3">
    <source>
        <dbReference type="Proteomes" id="UP000239326"/>
    </source>
</evidence>
<dbReference type="PIRSF" id="PIRSF009320">
    <property type="entry name" value="Nuc_binding_HP_1000"/>
    <property type="match status" value="1"/>
</dbReference>
<dbReference type="SUPFAM" id="SSF52540">
    <property type="entry name" value="P-loop containing nucleoside triphosphate hydrolases"/>
    <property type="match status" value="1"/>
</dbReference>
<dbReference type="RefSeq" id="WP_106448374.1">
    <property type="nucleotide sequence ID" value="NZ_CP027670.1"/>
</dbReference>
<dbReference type="Proteomes" id="UP000239326">
    <property type="component" value="Plasmid unnamed1"/>
</dbReference>
<keyword evidence="2" id="KW-0614">Plasmid</keyword>
<reference evidence="2 3" key="1">
    <citation type="submission" date="2018-03" db="EMBL/GenBank/DDBJ databases">
        <title>Genome sequencing of Simplicispira sp.</title>
        <authorList>
            <person name="Kim S.-J."/>
            <person name="Heo J."/>
            <person name="Kwon S.-W."/>
        </authorList>
    </citation>
    <scope>NUCLEOTIDE SEQUENCE [LARGE SCALE GENOMIC DNA]</scope>
    <source>
        <strain evidence="2 3">SC1-8</strain>
        <plasmid evidence="2 3">unnamed1</plasmid>
    </source>
</reference>
<keyword evidence="3" id="KW-1185">Reference proteome</keyword>
<dbReference type="AlphaFoldDB" id="A0A2S0N5J5"/>
<dbReference type="EMBL" id="CP027670">
    <property type="protein sequence ID" value="AVO43424.1"/>
    <property type="molecule type" value="Genomic_DNA"/>
</dbReference>